<dbReference type="AlphaFoldDB" id="A0A820LQK5"/>
<proteinExistence type="predicted"/>
<dbReference type="Proteomes" id="UP000663836">
    <property type="component" value="Unassembled WGS sequence"/>
</dbReference>
<dbReference type="EMBL" id="CAJOBD010054212">
    <property type="protein sequence ID" value="CAF4361392.1"/>
    <property type="molecule type" value="Genomic_DNA"/>
</dbReference>
<evidence type="ECO:0000313" key="3">
    <source>
        <dbReference type="Proteomes" id="UP000663836"/>
    </source>
</evidence>
<name>A0A820LQK5_9BILA</name>
<reference evidence="2" key="1">
    <citation type="submission" date="2021-02" db="EMBL/GenBank/DDBJ databases">
        <authorList>
            <person name="Nowell W R."/>
        </authorList>
    </citation>
    <scope>NUCLEOTIDE SEQUENCE</scope>
</reference>
<evidence type="ECO:0000256" key="1">
    <source>
        <dbReference type="SAM" id="MobiDB-lite"/>
    </source>
</evidence>
<feature type="compositionally biased region" description="Low complexity" evidence="1">
    <location>
        <begin position="34"/>
        <end position="50"/>
    </location>
</feature>
<protein>
    <submittedName>
        <fullName evidence="2">Uncharacterized protein</fullName>
    </submittedName>
</protein>
<gene>
    <name evidence="2" type="ORF">JBS370_LOCUS42242</name>
</gene>
<accession>A0A820LQK5</accession>
<feature type="region of interest" description="Disordered" evidence="1">
    <location>
        <begin position="1"/>
        <end position="63"/>
    </location>
</feature>
<evidence type="ECO:0000313" key="2">
    <source>
        <dbReference type="EMBL" id="CAF4361392.1"/>
    </source>
</evidence>
<organism evidence="2 3">
    <name type="scientific">Rotaria sordida</name>
    <dbReference type="NCBI Taxonomy" id="392033"/>
    <lineage>
        <taxon>Eukaryota</taxon>
        <taxon>Metazoa</taxon>
        <taxon>Spiralia</taxon>
        <taxon>Gnathifera</taxon>
        <taxon>Rotifera</taxon>
        <taxon>Eurotatoria</taxon>
        <taxon>Bdelloidea</taxon>
        <taxon>Philodinida</taxon>
        <taxon>Philodinidae</taxon>
        <taxon>Rotaria</taxon>
    </lineage>
</organism>
<feature type="non-terminal residue" evidence="2">
    <location>
        <position position="86"/>
    </location>
</feature>
<comment type="caution">
    <text evidence="2">The sequence shown here is derived from an EMBL/GenBank/DDBJ whole genome shotgun (WGS) entry which is preliminary data.</text>
</comment>
<sequence length="86" mass="9635">MLSVPLTGLHSHKLKRQTNVEDDIDGQQNQPLKSLLSDNESNSSRSLSPNYIPDTSDNSRRSSNHSVVRFIQHDLSDLCSILDMTV</sequence>